<name>A0AAN8V4L3_9MAGN</name>
<evidence type="ECO:0000256" key="1">
    <source>
        <dbReference type="SAM" id="MobiDB-lite"/>
    </source>
</evidence>
<comment type="caution">
    <text evidence="3">The sequence shown here is derived from an EMBL/GenBank/DDBJ whole genome shotgun (WGS) entry which is preliminary data.</text>
</comment>
<dbReference type="Proteomes" id="UP001370490">
    <property type="component" value="Unassembled WGS sequence"/>
</dbReference>
<sequence>MATSGREARRRRILERGSDRLALITGQIKNLPPSSPSDDTINDTISSSDSQSKSLLPDPINVSLKDENEASATLMLEHSSSSRSRGISDDAGTRLDPYLPEHETSAEALVAPASEISEQAQSTAVLSSAKSSSISTSHTVQPSAVMTNDFFTPKQISYAIRDSENTRVYCALMVALLVVLSHWGFPILGSKVIKTIINFRPLYLVLLTNITIVLARLLSEKQRGFHEDGHVTSKAPADNGYGWAEQAGNALEKGLLMQAIVSSLLMDCSVYAVVVISGLFLMR</sequence>
<feature type="transmembrane region" description="Helical" evidence="2">
    <location>
        <begin position="259"/>
        <end position="282"/>
    </location>
</feature>
<gene>
    <name evidence="3" type="ORF">RJ641_006016</name>
</gene>
<keyword evidence="4" id="KW-1185">Reference proteome</keyword>
<proteinExistence type="predicted"/>
<feature type="transmembrane region" description="Helical" evidence="2">
    <location>
        <begin position="201"/>
        <end position="218"/>
    </location>
</feature>
<feature type="compositionally biased region" description="Low complexity" evidence="1">
    <location>
        <begin position="36"/>
        <end position="59"/>
    </location>
</feature>
<evidence type="ECO:0000313" key="3">
    <source>
        <dbReference type="EMBL" id="KAK6927425.1"/>
    </source>
</evidence>
<protein>
    <submittedName>
        <fullName evidence="3">Uncharacterized protein</fullName>
    </submittedName>
</protein>
<organism evidence="3 4">
    <name type="scientific">Dillenia turbinata</name>
    <dbReference type="NCBI Taxonomy" id="194707"/>
    <lineage>
        <taxon>Eukaryota</taxon>
        <taxon>Viridiplantae</taxon>
        <taxon>Streptophyta</taxon>
        <taxon>Embryophyta</taxon>
        <taxon>Tracheophyta</taxon>
        <taxon>Spermatophyta</taxon>
        <taxon>Magnoliopsida</taxon>
        <taxon>eudicotyledons</taxon>
        <taxon>Gunneridae</taxon>
        <taxon>Pentapetalae</taxon>
        <taxon>Dilleniales</taxon>
        <taxon>Dilleniaceae</taxon>
        <taxon>Dillenia</taxon>
    </lineage>
</organism>
<evidence type="ECO:0000313" key="4">
    <source>
        <dbReference type="Proteomes" id="UP001370490"/>
    </source>
</evidence>
<dbReference type="PANTHER" id="PTHR35469:SF4">
    <property type="entry name" value="TRANSMEMBRANE PROTEIN"/>
    <property type="match status" value="1"/>
</dbReference>
<dbReference type="AlphaFoldDB" id="A0AAN8V4L3"/>
<evidence type="ECO:0000256" key="2">
    <source>
        <dbReference type="SAM" id="Phobius"/>
    </source>
</evidence>
<feature type="transmembrane region" description="Helical" evidence="2">
    <location>
        <begin position="168"/>
        <end position="189"/>
    </location>
</feature>
<accession>A0AAN8V4L3</accession>
<dbReference type="EMBL" id="JBAMMX010000014">
    <property type="protein sequence ID" value="KAK6927425.1"/>
    <property type="molecule type" value="Genomic_DNA"/>
</dbReference>
<reference evidence="3 4" key="1">
    <citation type="submission" date="2023-12" db="EMBL/GenBank/DDBJ databases">
        <title>A high-quality genome assembly for Dillenia turbinata (Dilleniales).</title>
        <authorList>
            <person name="Chanderbali A."/>
        </authorList>
    </citation>
    <scope>NUCLEOTIDE SEQUENCE [LARGE SCALE GENOMIC DNA]</scope>
    <source>
        <strain evidence="3">LSX21</strain>
        <tissue evidence="3">Leaf</tissue>
    </source>
</reference>
<feature type="region of interest" description="Disordered" evidence="1">
    <location>
        <begin position="25"/>
        <end position="59"/>
    </location>
</feature>
<keyword evidence="2" id="KW-0812">Transmembrane</keyword>
<dbReference type="PANTHER" id="PTHR35469">
    <property type="entry name" value="TRANSMEMBRANE PROTEIN"/>
    <property type="match status" value="1"/>
</dbReference>
<keyword evidence="2" id="KW-0472">Membrane</keyword>
<keyword evidence="2" id="KW-1133">Transmembrane helix</keyword>